<dbReference type="RefSeq" id="WP_090241943.1">
    <property type="nucleotide sequence ID" value="NZ_FOQL01000002.1"/>
</dbReference>
<dbReference type="Proteomes" id="UP000243606">
    <property type="component" value="Unassembled WGS sequence"/>
</dbReference>
<proteinExistence type="predicted"/>
<evidence type="ECO:0000313" key="1">
    <source>
        <dbReference type="EMBL" id="SFI40950.1"/>
    </source>
</evidence>
<dbReference type="AlphaFoldDB" id="A0A1I3HZC8"/>
<name>A0A1I3HZC8_9PSED</name>
<evidence type="ECO:0000313" key="2">
    <source>
        <dbReference type="Proteomes" id="UP000243606"/>
    </source>
</evidence>
<sequence>MAIKPLKLKQYISEEEAAQLLTLLIGEEVSGDDMAEYARSGVVPAYIEFAPADGQEYPGEGFYLLAREDENDPHLLKVPFGCDWWQDVLPYPLPSDGRLVDSYGTEWKALIANADGYLEPASGERYARIYAPQEICQVAQILNDPTACPEWPAVIHSHGPSWTYSDDESDENGPLHFISPYDDALGYQIQAIKRARGELPEPGKGKRRINWQLIVAGLRELLGPEWQKQEAIAAAIGERGWKGARKDDVKHALREANREAKEELDK</sequence>
<keyword evidence="2" id="KW-1185">Reference proteome</keyword>
<accession>A0A1I3HZC8</accession>
<dbReference type="OrthoDB" id="7033370at2"/>
<reference evidence="2" key="1">
    <citation type="submission" date="2016-10" db="EMBL/GenBank/DDBJ databases">
        <authorList>
            <person name="Varghese N."/>
            <person name="Submissions S."/>
        </authorList>
    </citation>
    <scope>NUCLEOTIDE SEQUENCE [LARGE SCALE GENOMIC DNA]</scope>
    <source>
        <strain evidence="2">LMG 24016</strain>
    </source>
</reference>
<protein>
    <submittedName>
        <fullName evidence="1">Uncharacterized protein</fullName>
    </submittedName>
</protein>
<dbReference type="EMBL" id="FOQL01000002">
    <property type="protein sequence ID" value="SFI40950.1"/>
    <property type="molecule type" value="Genomic_DNA"/>
</dbReference>
<gene>
    <name evidence="1" type="ORF">SAMN05216206_2162</name>
</gene>
<organism evidence="1 2">
    <name type="scientific">Pseudomonas guineae</name>
    <dbReference type="NCBI Taxonomy" id="425504"/>
    <lineage>
        <taxon>Bacteria</taxon>
        <taxon>Pseudomonadati</taxon>
        <taxon>Pseudomonadota</taxon>
        <taxon>Gammaproteobacteria</taxon>
        <taxon>Pseudomonadales</taxon>
        <taxon>Pseudomonadaceae</taxon>
        <taxon>Pseudomonas</taxon>
    </lineage>
</organism>
<dbReference type="STRING" id="425504.SAMN05216206_2162"/>